<evidence type="ECO:0000313" key="14">
    <source>
        <dbReference type="Proteomes" id="UP000887561"/>
    </source>
</evidence>
<evidence type="ECO:0000256" key="10">
    <source>
        <dbReference type="ARBA" id="ARBA00063143"/>
    </source>
</evidence>
<dbReference type="InterPro" id="IPR018247">
    <property type="entry name" value="EF_Hand_1_Ca_BS"/>
</dbReference>
<keyword evidence="14" id="KW-1185">Reference proteome</keyword>
<dbReference type="FunFam" id="1.10.238.10:FF:000104">
    <property type="entry name" value="calumenin isoform X1"/>
    <property type="match status" value="1"/>
</dbReference>
<feature type="compositionally biased region" description="Low complexity" evidence="12">
    <location>
        <begin position="176"/>
        <end position="185"/>
    </location>
</feature>
<keyword evidence="7" id="KW-0325">Glycoprotein</keyword>
<evidence type="ECO:0000256" key="4">
    <source>
        <dbReference type="ARBA" id="ARBA00022737"/>
    </source>
</evidence>
<evidence type="ECO:0000256" key="3">
    <source>
        <dbReference type="ARBA" id="ARBA00022729"/>
    </source>
</evidence>
<dbReference type="SUPFAM" id="SSF47473">
    <property type="entry name" value="EF-hand"/>
    <property type="match status" value="2"/>
</dbReference>
<keyword evidence="6" id="KW-0106">Calcium</keyword>
<reference evidence="15" key="1">
    <citation type="submission" date="2022-11" db="UniProtKB">
        <authorList>
            <consortium name="WormBaseParasite"/>
        </authorList>
    </citation>
    <scope>IDENTIFICATION</scope>
</reference>
<dbReference type="GO" id="GO:0005509">
    <property type="term" value="F:calcium ion binding"/>
    <property type="evidence" value="ECO:0007669"/>
    <property type="project" value="InterPro"/>
</dbReference>
<dbReference type="Pfam" id="PF13202">
    <property type="entry name" value="EF-hand_5"/>
    <property type="match status" value="3"/>
</dbReference>
<sequence length="560" mass="65004">MYKNAEDLIQNKTISNGKVSEGKYKKDGSNLEYGNIKRSTNIQGGNHEECEEIEPLTPSTGEGCLDSVRSIIATNGETPTKILENSEDDWSEQNNNLIDDNECRRVSSTISRELVNSVIELAIQEEEEIIAEIKNKKLKNKVFARQKSAHFYIEKEQVPKQQEDQPKRKSTPHPVQRQSSLQQQQPEDENKILNNTKNNFSLSRSEIVIESQRPVADILNQFQSYSQQAPPITCFTKEPTPVMDNDSLIPINKYIILNTEGSEHEPKFDHEAFLGKEEAQQYDQLTPEKSKERLGKLVPKMDTNGDGFIEEEELREHINFMQKRYVNNDVERTWKNYKEEQLTDGKLGWQDYRDLVYGKQVDGQELAPEYVKMIARDERRWKVADYNSDEKLDRTEYGCFMHPEDCDHMRDIVVEETVEDIDKDKDGSVDLEEYIGDMYRPADYPELEGKEPEWVESEREMFKEHRDKDKDGKLNKANLINLKTIFYTLNPLIQEEMRDWVMPLNFDHADAEAKHLVHIADDNKDGKLSPEEILAHYDTFVGSQATDYGEQLQKHDPADL</sequence>
<evidence type="ECO:0000256" key="2">
    <source>
        <dbReference type="ARBA" id="ARBA00022723"/>
    </source>
</evidence>
<dbReference type="AlphaFoldDB" id="A0A915N8K8"/>
<dbReference type="PANTHER" id="PTHR10827">
    <property type="entry name" value="RETICULOCALBIN"/>
    <property type="match status" value="1"/>
</dbReference>
<keyword evidence="3" id="KW-0732">Signal</keyword>
<dbReference type="InterPro" id="IPR002048">
    <property type="entry name" value="EF_hand_dom"/>
</dbReference>
<feature type="compositionally biased region" description="Basic and acidic residues" evidence="12">
    <location>
        <begin position="153"/>
        <end position="167"/>
    </location>
</feature>
<dbReference type="CDD" id="cd16226">
    <property type="entry name" value="EFh_CREC_Calumenin_like"/>
    <property type="match status" value="1"/>
</dbReference>
<feature type="domain" description="EF-hand" evidence="13">
    <location>
        <begin position="289"/>
        <end position="324"/>
    </location>
</feature>
<keyword evidence="8" id="KW-0143">Chaperone</keyword>
<evidence type="ECO:0000256" key="11">
    <source>
        <dbReference type="ARBA" id="ARBA00072696"/>
    </source>
</evidence>
<evidence type="ECO:0000256" key="5">
    <source>
        <dbReference type="ARBA" id="ARBA00022824"/>
    </source>
</evidence>
<keyword evidence="4" id="KW-0677">Repeat</keyword>
<dbReference type="WBParaSite" id="scaffold9410_cov283.g13918">
    <property type="protein sequence ID" value="scaffold9410_cov283.g13918"/>
    <property type="gene ID" value="scaffold9410_cov283.g13918"/>
</dbReference>
<evidence type="ECO:0000259" key="13">
    <source>
        <dbReference type="PROSITE" id="PS50222"/>
    </source>
</evidence>
<comment type="subunit">
    <text evidence="10">Interacts with PCSK6 (immature form including the propeptide); probably involved in the maturation and the secretion of PCSK6.</text>
</comment>
<comment type="subcellular location">
    <subcellularLocation>
        <location evidence="1">Endoplasmic reticulum lumen</location>
    </subcellularLocation>
</comment>
<dbReference type="InterPro" id="IPR011992">
    <property type="entry name" value="EF-hand-dom_pair"/>
</dbReference>
<keyword evidence="2" id="KW-0479">Metal-binding</keyword>
<feature type="domain" description="EF-hand" evidence="13">
    <location>
        <begin position="409"/>
        <end position="444"/>
    </location>
</feature>
<dbReference type="SMART" id="SM00054">
    <property type="entry name" value="EFh"/>
    <property type="match status" value="3"/>
</dbReference>
<evidence type="ECO:0000256" key="8">
    <source>
        <dbReference type="ARBA" id="ARBA00023186"/>
    </source>
</evidence>
<dbReference type="PANTHER" id="PTHR10827:SF52">
    <property type="entry name" value="IP16409P"/>
    <property type="match status" value="1"/>
</dbReference>
<dbReference type="GO" id="GO:0015031">
    <property type="term" value="P:protein transport"/>
    <property type="evidence" value="ECO:0007669"/>
    <property type="project" value="UniProtKB-ARBA"/>
</dbReference>
<evidence type="ECO:0000256" key="6">
    <source>
        <dbReference type="ARBA" id="ARBA00022837"/>
    </source>
</evidence>
<dbReference type="PROSITE" id="PS00018">
    <property type="entry name" value="EF_HAND_1"/>
    <property type="match status" value="3"/>
</dbReference>
<evidence type="ECO:0000256" key="7">
    <source>
        <dbReference type="ARBA" id="ARBA00023180"/>
    </source>
</evidence>
<dbReference type="PROSITE" id="PS50222">
    <property type="entry name" value="EF_HAND_2"/>
    <property type="match status" value="3"/>
</dbReference>
<feature type="domain" description="EF-hand" evidence="13">
    <location>
        <begin position="508"/>
        <end position="543"/>
    </location>
</feature>
<feature type="region of interest" description="Disordered" evidence="12">
    <location>
        <begin position="153"/>
        <end position="197"/>
    </location>
</feature>
<evidence type="ECO:0000256" key="1">
    <source>
        <dbReference type="ARBA" id="ARBA00004319"/>
    </source>
</evidence>
<dbReference type="GO" id="GO:0005788">
    <property type="term" value="C:endoplasmic reticulum lumen"/>
    <property type="evidence" value="ECO:0007669"/>
    <property type="project" value="UniProtKB-SubCell"/>
</dbReference>
<evidence type="ECO:0000256" key="9">
    <source>
        <dbReference type="ARBA" id="ARBA00056975"/>
    </source>
</evidence>
<protein>
    <recommendedName>
        <fullName evidence="11">Reticulocalbin-3</fullName>
    </recommendedName>
</protein>
<dbReference type="Proteomes" id="UP000887561">
    <property type="component" value="Unplaced"/>
</dbReference>
<comment type="function">
    <text evidence="9">Probable molecular chaperone assisting protein biosynthesis and transport in the endoplasmic reticulum. Required for the proper biosynthesis and transport of pulmonary surfactant-associated protein A/SP-A, pulmonary surfactant-associated protein D/SP-D and the lipid transporter ABCA3. By regulating both the proper expression and the degradation through the endoplasmic reticulum-associated protein degradation pathway of these proteins plays a crucial role in pulmonary surfactant homeostasis. Has an anti-fibrotic activity by negatively regulating the secretion of type I and type III collagens. This calcium-binding protein also transiently associates with immature PCSK6 and regulates its secretion.</text>
</comment>
<proteinExistence type="predicted"/>
<keyword evidence="5" id="KW-0256">Endoplasmic reticulum</keyword>
<name>A0A915N8K8_MELJA</name>
<dbReference type="Gene3D" id="1.10.238.10">
    <property type="entry name" value="EF-hand"/>
    <property type="match status" value="2"/>
</dbReference>
<evidence type="ECO:0000256" key="12">
    <source>
        <dbReference type="SAM" id="MobiDB-lite"/>
    </source>
</evidence>
<accession>A0A915N8K8</accession>
<evidence type="ECO:0000313" key="15">
    <source>
        <dbReference type="WBParaSite" id="scaffold9410_cov283.g13918"/>
    </source>
</evidence>
<organism evidence="14 15">
    <name type="scientific">Meloidogyne javanica</name>
    <name type="common">Root-knot nematode worm</name>
    <dbReference type="NCBI Taxonomy" id="6303"/>
    <lineage>
        <taxon>Eukaryota</taxon>
        <taxon>Metazoa</taxon>
        <taxon>Ecdysozoa</taxon>
        <taxon>Nematoda</taxon>
        <taxon>Chromadorea</taxon>
        <taxon>Rhabditida</taxon>
        <taxon>Tylenchina</taxon>
        <taxon>Tylenchomorpha</taxon>
        <taxon>Tylenchoidea</taxon>
        <taxon>Meloidogynidae</taxon>
        <taxon>Meloidogyninae</taxon>
        <taxon>Meloidogyne</taxon>
        <taxon>Meloidogyne incognita group</taxon>
    </lineage>
</organism>